<evidence type="ECO:0000313" key="1">
    <source>
        <dbReference type="Proteomes" id="UP000095286"/>
    </source>
</evidence>
<accession>A0AC35TMN6</accession>
<dbReference type="WBParaSite" id="RSKR_0000226500.1">
    <property type="protein sequence ID" value="RSKR_0000226500.1"/>
    <property type="gene ID" value="RSKR_0000226500"/>
</dbReference>
<dbReference type="Proteomes" id="UP000095286">
    <property type="component" value="Unplaced"/>
</dbReference>
<evidence type="ECO:0000313" key="2">
    <source>
        <dbReference type="WBParaSite" id="RSKR_0000226500.1"/>
    </source>
</evidence>
<organism evidence="1 2">
    <name type="scientific">Rhabditophanes sp. KR3021</name>
    <dbReference type="NCBI Taxonomy" id="114890"/>
    <lineage>
        <taxon>Eukaryota</taxon>
        <taxon>Metazoa</taxon>
        <taxon>Ecdysozoa</taxon>
        <taxon>Nematoda</taxon>
        <taxon>Chromadorea</taxon>
        <taxon>Rhabditida</taxon>
        <taxon>Tylenchina</taxon>
        <taxon>Panagrolaimomorpha</taxon>
        <taxon>Strongyloidoidea</taxon>
        <taxon>Alloionematidae</taxon>
        <taxon>Rhabditophanes</taxon>
    </lineage>
</organism>
<reference evidence="2" key="1">
    <citation type="submission" date="2016-11" db="UniProtKB">
        <authorList>
            <consortium name="WormBaseParasite"/>
        </authorList>
    </citation>
    <scope>IDENTIFICATION</scope>
    <source>
        <strain evidence="2">KR3021</strain>
    </source>
</reference>
<protein>
    <submittedName>
        <fullName evidence="2">SSD domain-containing protein</fullName>
    </submittedName>
</protein>
<proteinExistence type="predicted"/>
<name>A0AC35TMN6_9BILA</name>
<sequence length="1263" mass="142502">MQIGWFDAFRENGEPTWFGESRSRVSLDLTITAIILIYATIVFVYLIILPGVRKRKLISTLAFLLTITVGGVLSVSICHPGWHQGRVRILSSYKAFSPDKLNAILGVQIGLRHVNISLSQPLARDLMENESLTGNEFLMNERFQFDEVLTLEKELLFATQKGLPYPILKVVEYLSASGGGFAWGREYRLSGYYSEFCLYVALALTLIQGVFMCLVPHHTFFISTLVGLTTLSADLIYAWNTPKSIVIRFEGPNKTVSNLMFYLSTCFYSTLLAGTGSLIFGIIGWVMQTYYGYEFRTFFTAKLDDYCGRVGEARSVRQRVWFCKRHFNNQKDQINNSKYSLVVVKHPTPFIIIPIVATILLATGFRHHERSFMKDDLELYTPTNAQARFELKELDSLFRIDDDDPFYATRRYDNKRAGYIIVTGDQEDSDILNPLVMQASMQLWSLVQSLTIEEANSLKRFSYPSICVKFPMPDEFGSAISHFINPNVTSPETICVSNPLVEAFKYFLLSDQLFANRTFEDFSLDKIGDSISLDAIGMTHLLGGIDYDKQKRIAGAKAILLPYALRHSTPEEDSLAQKWELKLADFLEDYNSSVIKTSWWTYETLSSESARDKDQLIAMLAPCFFVVTAYTVLSCCMMSWVRSRPWLALGGVISAAMAIVSGVGMLLLCGYSMTSVAYSMPFIVFSVGVDNIFILLSAWRATNYDHTLEQRISETFSEAAVSITVTSLTDFISFSVGCLTPFPSVQMFCVYAVAAVLFTYIYQMTFFAGIMVLTCKREMDRRNCLTFLKISKTTKQIKQQKGVKAKELEANSTNPRFVDYNGNSYDITTSSNSTSLTESASFAKAFRKNHPLSRFFRTTYCDILLHPLMKTVVLILFVCYLGIAMYGCLNIKMGLEPTDLLPEHSHGRRTLRMTEKYFGDYGSFLHVWMFNLSHVDLGHRKLWNVLEKEVELYEHTDFTGKSDSWVHHFLDFVKKSGLLITEDNFVYLLKNVFLSQPTFAKYMKDVKFDPSGQYLDASRVPVHLRYVGTGNQSKAMYLFRSLSQTSEFPSGVYADFFQFAEQYNAVLPGTLSSIAMAGVSVIFVSLIFIPVPIASLWVCFCIISINVGILGFMTFWSVSLDFISMVTIVMSIGFCVDFAAHLAYNFAKGTNLTAKNRVRNALYAVGTPILQSASSTILGISFMVFRNEGGSIVMTESYIFRSFFKTIVLVIVLGAIHGLVVLPVLFTVFHCETIKTNESVSDETLSTATRDDICSPNANYNDQ</sequence>